<dbReference type="Gene3D" id="3.40.50.2300">
    <property type="match status" value="1"/>
</dbReference>
<dbReference type="Pfam" id="PF00072">
    <property type="entry name" value="Response_reg"/>
    <property type="match status" value="1"/>
</dbReference>
<name>A0A5R8ZW26_PSENT</name>
<evidence type="ECO:0000256" key="2">
    <source>
        <dbReference type="PROSITE-ProRule" id="PRU00169"/>
    </source>
</evidence>
<dbReference type="RefSeq" id="WP_138216658.1">
    <property type="nucleotide sequence ID" value="NZ_VASG01000009.1"/>
</dbReference>
<protein>
    <submittedName>
        <fullName evidence="4">Response regulator transcription factor</fullName>
    </submittedName>
</protein>
<evidence type="ECO:0000313" key="4">
    <source>
        <dbReference type="EMBL" id="TLP70085.1"/>
    </source>
</evidence>
<sequence>MARIVLIEPSRRDFVTIRRFLLDHGHQCDVHFKYARQALNSLDDSDCDLLVVTLELPDIHGMELVTMLRRDGRLKPSTPVLVCSSLGSPLNIQRAIRIGVSGFLLMDDRPALIGRAVDAVLAGGKVFPEHERLPLAGDPRLESALVLPTHLVAVLHGLRRGRSVASLAEVLALSGPSIGQHRRQLMRKLSASSLEELFSISEEIGLL</sequence>
<dbReference type="GO" id="GO:0003677">
    <property type="term" value="F:DNA binding"/>
    <property type="evidence" value="ECO:0007669"/>
    <property type="project" value="UniProtKB-KW"/>
</dbReference>
<evidence type="ECO:0000256" key="1">
    <source>
        <dbReference type="ARBA" id="ARBA00023125"/>
    </source>
</evidence>
<dbReference type="InterPro" id="IPR011006">
    <property type="entry name" value="CheY-like_superfamily"/>
</dbReference>
<dbReference type="PROSITE" id="PS50110">
    <property type="entry name" value="RESPONSE_REGULATORY"/>
    <property type="match status" value="1"/>
</dbReference>
<dbReference type="InterPro" id="IPR001789">
    <property type="entry name" value="Sig_transdc_resp-reg_receiver"/>
</dbReference>
<dbReference type="PANTHER" id="PTHR44688">
    <property type="entry name" value="DNA-BINDING TRANSCRIPTIONAL ACTIVATOR DEVR_DOSR"/>
    <property type="match status" value="1"/>
</dbReference>
<proteinExistence type="predicted"/>
<reference evidence="5" key="2">
    <citation type="submission" date="2019-06" db="EMBL/GenBank/DDBJ databases">
        <title>AzeR, a transcriptional regulator that responds to azelaic acid in Pseudomonas nitroreducens.</title>
        <authorList>
            <person name="Bez C."/>
            <person name="Javvadi S.G."/>
            <person name="Bertani I."/>
            <person name="Devescovi G."/>
            <person name="Studholme D.J."/>
            <person name="Geller A."/>
            <person name="Levy A."/>
            <person name="Venturi V."/>
        </authorList>
    </citation>
    <scope>NUCLEOTIDE SEQUENCE [LARGE SCALE GENOMIC DNA]</scope>
    <source>
        <strain evidence="5">DSM 9128</strain>
    </source>
</reference>
<reference evidence="4 5" key="1">
    <citation type="submission" date="2019-05" db="EMBL/GenBank/DDBJ databases">
        <authorList>
            <person name="Moore K."/>
            <person name="O'Neill P."/>
            <person name="Farbos A."/>
            <person name="Studholme D.J."/>
        </authorList>
    </citation>
    <scope>NUCLEOTIDE SEQUENCE [LARGE SCALE GENOMIC DNA]</scope>
    <source>
        <strain evidence="4 5">DSM 9128</strain>
    </source>
</reference>
<dbReference type="AlphaFoldDB" id="A0A5R8ZW26"/>
<dbReference type="InterPro" id="IPR016032">
    <property type="entry name" value="Sig_transdc_resp-reg_C-effctor"/>
</dbReference>
<organism evidence="4 5">
    <name type="scientific">Pseudomonas nitroreducens</name>
    <dbReference type="NCBI Taxonomy" id="46680"/>
    <lineage>
        <taxon>Bacteria</taxon>
        <taxon>Pseudomonadati</taxon>
        <taxon>Pseudomonadota</taxon>
        <taxon>Gammaproteobacteria</taxon>
        <taxon>Pseudomonadales</taxon>
        <taxon>Pseudomonadaceae</taxon>
        <taxon>Pseudomonas</taxon>
    </lineage>
</organism>
<dbReference type="GO" id="GO:0000160">
    <property type="term" value="P:phosphorelay signal transduction system"/>
    <property type="evidence" value="ECO:0007669"/>
    <property type="project" value="InterPro"/>
</dbReference>
<keyword evidence="1" id="KW-0238">DNA-binding</keyword>
<dbReference type="PANTHER" id="PTHR44688:SF16">
    <property type="entry name" value="DNA-BINDING TRANSCRIPTIONAL ACTIVATOR DEVR_DOSR"/>
    <property type="match status" value="1"/>
</dbReference>
<comment type="caution">
    <text evidence="4">The sequence shown here is derived from an EMBL/GenBank/DDBJ whole genome shotgun (WGS) entry which is preliminary data.</text>
</comment>
<dbReference type="SUPFAM" id="SSF46894">
    <property type="entry name" value="C-terminal effector domain of the bipartite response regulators"/>
    <property type="match status" value="1"/>
</dbReference>
<gene>
    <name evidence="4" type="ORF">FEA48_27675</name>
</gene>
<dbReference type="GO" id="GO:0006355">
    <property type="term" value="P:regulation of DNA-templated transcription"/>
    <property type="evidence" value="ECO:0007669"/>
    <property type="project" value="InterPro"/>
</dbReference>
<evidence type="ECO:0000313" key="5">
    <source>
        <dbReference type="Proteomes" id="UP000307510"/>
    </source>
</evidence>
<dbReference type="SUPFAM" id="SSF52172">
    <property type="entry name" value="CheY-like"/>
    <property type="match status" value="1"/>
</dbReference>
<accession>A0A5R8ZW26</accession>
<dbReference type="Proteomes" id="UP000307510">
    <property type="component" value="Unassembled WGS sequence"/>
</dbReference>
<evidence type="ECO:0000259" key="3">
    <source>
        <dbReference type="PROSITE" id="PS50110"/>
    </source>
</evidence>
<comment type="caution">
    <text evidence="2">Lacks conserved residue(s) required for the propagation of feature annotation.</text>
</comment>
<dbReference type="SMART" id="SM00448">
    <property type="entry name" value="REC"/>
    <property type="match status" value="1"/>
</dbReference>
<feature type="domain" description="Response regulatory" evidence="3">
    <location>
        <begin position="3"/>
        <end position="121"/>
    </location>
</feature>
<dbReference type="EMBL" id="VASG01000009">
    <property type="protein sequence ID" value="TLP70085.1"/>
    <property type="molecule type" value="Genomic_DNA"/>
</dbReference>